<dbReference type="GO" id="GO:0003827">
    <property type="term" value="F:alpha-1,3-mannosylglycoprotein 2-beta-N-acetylglucosaminyltransferase activity"/>
    <property type="evidence" value="ECO:0007669"/>
    <property type="project" value="UniProtKB-UniRule"/>
</dbReference>
<keyword evidence="23" id="KW-1185">Reference proteome</keyword>
<reference evidence="22" key="1">
    <citation type="journal article" date="2019" name="bioRxiv">
        <title>The Genome of the Zebra Mussel, Dreissena polymorpha: A Resource for Invasive Species Research.</title>
        <authorList>
            <person name="McCartney M.A."/>
            <person name="Auch B."/>
            <person name="Kono T."/>
            <person name="Mallez S."/>
            <person name="Zhang Y."/>
            <person name="Obille A."/>
            <person name="Becker A."/>
            <person name="Abrahante J.E."/>
            <person name="Garbe J."/>
            <person name="Badalamenti J.P."/>
            <person name="Herman A."/>
            <person name="Mangelson H."/>
            <person name="Liachko I."/>
            <person name="Sullivan S."/>
            <person name="Sone E.D."/>
            <person name="Koren S."/>
            <person name="Silverstein K.A.T."/>
            <person name="Beckman K.B."/>
            <person name="Gohl D.M."/>
        </authorList>
    </citation>
    <scope>NUCLEOTIDE SEQUENCE</scope>
    <source>
        <strain evidence="22">Duluth1</strain>
        <tissue evidence="22">Whole animal</tissue>
    </source>
</reference>
<comment type="subcellular location">
    <subcellularLocation>
        <location evidence="2">Cytoplasm</location>
        <location evidence="2">Perinuclear region</location>
    </subcellularLocation>
    <subcellularLocation>
        <location evidence="1 20">Golgi apparatus membrane</location>
        <topology evidence="1 20">Single-pass type II membrane protein</topology>
    </subcellularLocation>
</comment>
<dbReference type="Gene3D" id="3.90.550.10">
    <property type="entry name" value="Spore Coat Polysaccharide Biosynthesis Protein SpsA, Chain A"/>
    <property type="match status" value="1"/>
</dbReference>
<dbReference type="Gene3D" id="3.10.180.20">
    <property type="entry name" value="N-Acetylglucosaminyltransferase I, Domain 2"/>
    <property type="match status" value="1"/>
</dbReference>
<evidence type="ECO:0000256" key="5">
    <source>
        <dbReference type="ARBA" id="ARBA00022490"/>
    </source>
</evidence>
<dbReference type="GO" id="GO:0000139">
    <property type="term" value="C:Golgi membrane"/>
    <property type="evidence" value="ECO:0007669"/>
    <property type="project" value="UniProtKB-SubCell"/>
</dbReference>
<dbReference type="InterPro" id="IPR004139">
    <property type="entry name" value="Glyco_trans_13"/>
</dbReference>
<evidence type="ECO:0000256" key="6">
    <source>
        <dbReference type="ARBA" id="ARBA00022676"/>
    </source>
</evidence>
<evidence type="ECO:0000256" key="2">
    <source>
        <dbReference type="ARBA" id="ARBA00004556"/>
    </source>
</evidence>
<keyword evidence="11" id="KW-1133">Transmembrane helix</keyword>
<accession>A0A9D4I3J0</accession>
<keyword evidence="14" id="KW-1015">Disulfide bond</keyword>
<evidence type="ECO:0000256" key="12">
    <source>
        <dbReference type="ARBA" id="ARBA00023034"/>
    </source>
</evidence>
<feature type="region of interest" description="Disordered" evidence="21">
    <location>
        <begin position="72"/>
        <end position="107"/>
    </location>
</feature>
<keyword evidence="9 20" id="KW-0479">Metal-binding</keyword>
<reference evidence="22" key="2">
    <citation type="submission" date="2020-11" db="EMBL/GenBank/DDBJ databases">
        <authorList>
            <person name="McCartney M.A."/>
            <person name="Auch B."/>
            <person name="Kono T."/>
            <person name="Mallez S."/>
            <person name="Becker A."/>
            <person name="Gohl D.M."/>
            <person name="Silverstein K.A.T."/>
            <person name="Koren S."/>
            <person name="Bechman K.B."/>
            <person name="Herman A."/>
            <person name="Abrahante J.E."/>
            <person name="Garbe J."/>
        </authorList>
    </citation>
    <scope>NUCLEOTIDE SEQUENCE</scope>
    <source>
        <strain evidence="22">Duluth1</strain>
        <tissue evidence="22">Whole animal</tissue>
    </source>
</reference>
<dbReference type="GO" id="GO:0006487">
    <property type="term" value="P:protein N-linked glycosylation"/>
    <property type="evidence" value="ECO:0007669"/>
    <property type="project" value="TreeGrafter"/>
</dbReference>
<name>A0A9D4I3J0_DREPO</name>
<evidence type="ECO:0000256" key="8">
    <source>
        <dbReference type="ARBA" id="ARBA00022692"/>
    </source>
</evidence>
<comment type="cofactor">
    <cofactor evidence="20">
        <name>Mn(2+)</name>
        <dbReference type="ChEBI" id="CHEBI:29035"/>
    </cofactor>
    <text evidence="20">The cofactor is mostly bound to the substrate.</text>
</comment>
<evidence type="ECO:0000256" key="17">
    <source>
        <dbReference type="ARBA" id="ARBA00038949"/>
    </source>
</evidence>
<protein>
    <recommendedName>
        <fullName evidence="17 20">Alpha-1,3-mannosyl-glycoprotein 2-beta-N-acetylglucosaminyltransferase</fullName>
        <shortName evidence="20">GNT-I</shortName>
        <shortName evidence="20">GlcNAc-T I</shortName>
        <ecNumber evidence="17 20">2.4.1.101</ecNumber>
    </recommendedName>
    <alternativeName>
        <fullName evidence="18 20">N-glycosyl-oligosaccharide-glycoprotein N-acetylglucosaminyltransferase I</fullName>
    </alternativeName>
</protein>
<dbReference type="InterPro" id="IPR052261">
    <property type="entry name" value="Glycosyltransferase_13"/>
</dbReference>
<evidence type="ECO:0000256" key="7">
    <source>
        <dbReference type="ARBA" id="ARBA00022679"/>
    </source>
</evidence>
<keyword evidence="7" id="KW-0808">Transferase</keyword>
<evidence type="ECO:0000256" key="19">
    <source>
        <dbReference type="ARBA" id="ARBA00049421"/>
    </source>
</evidence>
<dbReference type="AlphaFoldDB" id="A0A9D4I3J0"/>
<dbReference type="InterPro" id="IPR029044">
    <property type="entry name" value="Nucleotide-diphossugar_trans"/>
</dbReference>
<dbReference type="FunFam" id="3.90.550.10:FF:000055">
    <property type="entry name" value="Alpha-1,3-mannosyl-glycoprotein 2-beta-N-acetylglucosaminyltransferase"/>
    <property type="match status" value="1"/>
</dbReference>
<dbReference type="Proteomes" id="UP000828390">
    <property type="component" value="Unassembled WGS sequence"/>
</dbReference>
<comment type="catalytic activity">
    <reaction evidence="19 20">
        <text>N(4)-(alpha-D-Man-(1-&gt;3)-[alpha-D-Man-(1-&gt;3)-[alpha-D-Man-(1-&gt;6)]-alpha-D-Man-(1-&gt;6)]-beta-D-Man-(1-&gt;4)-beta-D-GlcNAc-(1-&gt;4)-beta-D-GlcNAc)-L-asparaginyl-[protein] (N-glucan mannose isomer 5A1,2) + UDP-N-acetyl-alpha-D-glucosamine = N(4)-{beta-D-GlcNAc-(1-&gt;2)-alpha-D-Man-(1-&gt;3)-[alpha-D-Man-(1-&gt;3)-[alpha-D-Man-(1-&gt;6)]-alpha-D-Man-(1-&gt;6)]-beta-D-Man-(1-&gt;4)-beta-D-GlcNAc-(1-&gt;4)-beta-D-GlcNAc}-L-asparaginyl-[protein] + UDP + H(+)</text>
        <dbReference type="Rhea" id="RHEA:11456"/>
        <dbReference type="Rhea" id="RHEA-COMP:14367"/>
        <dbReference type="Rhea" id="RHEA-COMP:14368"/>
        <dbReference type="ChEBI" id="CHEBI:15378"/>
        <dbReference type="ChEBI" id="CHEBI:57705"/>
        <dbReference type="ChEBI" id="CHEBI:58223"/>
        <dbReference type="ChEBI" id="CHEBI:59087"/>
        <dbReference type="ChEBI" id="CHEBI:60625"/>
        <dbReference type="EC" id="2.4.1.101"/>
    </reaction>
</comment>
<dbReference type="PANTHER" id="PTHR10468">
    <property type="entry name" value="PROTEIN O-LINKED-MANNOSE BETA-1,2-N-ACETYLGLUCOSAMINYLTRANSFERASE 1/ALPHA-1,3-MANNOSYL-GLYCOPROTEIN 2-BETA-N-ACETYLGLUCOSAMINYLTRANSFERASE"/>
    <property type="match status" value="1"/>
</dbReference>
<comment type="function">
    <text evidence="16 20">Initiates complex N-linked carbohydrate formation. Essential for the conversion of high-mannose to hybrid and complex N-glycans.</text>
</comment>
<keyword evidence="10 20" id="KW-0735">Signal-anchor</keyword>
<keyword evidence="13" id="KW-0472">Membrane</keyword>
<evidence type="ECO:0000256" key="16">
    <source>
        <dbReference type="ARBA" id="ARBA00037706"/>
    </source>
</evidence>
<dbReference type="FunFam" id="3.10.180.20:FF:000001">
    <property type="entry name" value="alpha-1,3-mannosyl-glycoprotein 2-beta-N-acetylglucosaminyltransferase"/>
    <property type="match status" value="1"/>
</dbReference>
<feature type="compositionally biased region" description="Polar residues" evidence="21">
    <location>
        <begin position="96"/>
        <end position="105"/>
    </location>
</feature>
<organism evidence="22 23">
    <name type="scientific">Dreissena polymorpha</name>
    <name type="common">Zebra mussel</name>
    <name type="synonym">Mytilus polymorpha</name>
    <dbReference type="NCBI Taxonomy" id="45954"/>
    <lineage>
        <taxon>Eukaryota</taxon>
        <taxon>Metazoa</taxon>
        <taxon>Spiralia</taxon>
        <taxon>Lophotrochozoa</taxon>
        <taxon>Mollusca</taxon>
        <taxon>Bivalvia</taxon>
        <taxon>Autobranchia</taxon>
        <taxon>Heteroconchia</taxon>
        <taxon>Euheterodonta</taxon>
        <taxon>Imparidentia</taxon>
        <taxon>Neoheterodontei</taxon>
        <taxon>Myida</taxon>
        <taxon>Dreissenoidea</taxon>
        <taxon>Dreissenidae</taxon>
        <taxon>Dreissena</taxon>
    </lineage>
</organism>
<keyword evidence="5" id="KW-0963">Cytoplasm</keyword>
<gene>
    <name evidence="22" type="ORF">DPMN_181185</name>
</gene>
<evidence type="ECO:0000256" key="3">
    <source>
        <dbReference type="ARBA" id="ARBA00004922"/>
    </source>
</evidence>
<dbReference type="EMBL" id="JAIWYP010000010">
    <property type="protein sequence ID" value="KAH3746769.1"/>
    <property type="molecule type" value="Genomic_DNA"/>
</dbReference>
<dbReference type="CDD" id="cd02514">
    <property type="entry name" value="GT13_GLCNAC-TI"/>
    <property type="match status" value="1"/>
</dbReference>
<evidence type="ECO:0000256" key="10">
    <source>
        <dbReference type="ARBA" id="ARBA00022968"/>
    </source>
</evidence>
<keyword evidence="6 20" id="KW-0328">Glycosyltransferase</keyword>
<dbReference type="GO" id="GO:0030145">
    <property type="term" value="F:manganese ion binding"/>
    <property type="evidence" value="ECO:0007669"/>
    <property type="project" value="UniProtKB-UniRule"/>
</dbReference>
<evidence type="ECO:0000256" key="13">
    <source>
        <dbReference type="ARBA" id="ARBA00023136"/>
    </source>
</evidence>
<dbReference type="SUPFAM" id="SSF53448">
    <property type="entry name" value="Nucleotide-diphospho-sugar transferases"/>
    <property type="match status" value="1"/>
</dbReference>
<keyword evidence="8" id="KW-0812">Transmembrane</keyword>
<dbReference type="Pfam" id="PF03071">
    <property type="entry name" value="GNT-I"/>
    <property type="match status" value="1"/>
</dbReference>
<dbReference type="OrthoDB" id="440755at2759"/>
<keyword evidence="12 20" id="KW-0333">Golgi apparatus</keyword>
<evidence type="ECO:0000256" key="14">
    <source>
        <dbReference type="ARBA" id="ARBA00023157"/>
    </source>
</evidence>
<sequence>MRRKHLVFIVIVLFLSWNMLMYMTVVNKGPSTLPKEANRAQDKLALLQHEIEEQLDSNKHLLDELRKLRRDTEEQNQKAKESNTVVTQAPPKDVKPNQTGTSENKLSYRDPDSAVLPILMIACDREDAVSRSLDLVLKYRPDEKRFPVIVSQDCGHRPTAQRIQKYVVEHGITHIQQPDLSSPNVPWPQKKFEGYYKISRHYKWALNQIFHVFNHSAVIIVEDDLDISPDFYEYFAATYRILTVDKSLWCVSAWNDNGKRDMVKDDPELLHRTDFFPGLGWMLDRSLWLELGPKWPETFWDDWMRHPDQRKNRSCIRPELSRTSTFGKIGVSKGLFFDKHLKFIQLNDKLVPFTKRDLSYLVKENYDPKFREYIYGLPEVSVSDVNTGSRKQLPDVRIQYSTKQQFKDIAKQLGIMDDFKAGVERTAYMGVVSFTYKGQRVNVAPPSDWKGYDPSWG</sequence>
<evidence type="ECO:0000256" key="9">
    <source>
        <dbReference type="ARBA" id="ARBA00022723"/>
    </source>
</evidence>
<evidence type="ECO:0000313" key="23">
    <source>
        <dbReference type="Proteomes" id="UP000828390"/>
    </source>
</evidence>
<comment type="caution">
    <text evidence="22">The sequence shown here is derived from an EMBL/GenBank/DDBJ whole genome shotgun (WGS) entry which is preliminary data.</text>
</comment>
<comment type="pathway">
    <text evidence="3 20">Protein modification; protein glycosylation.</text>
</comment>
<comment type="similarity">
    <text evidence="4 20">Belongs to the glycosyltransferase 13 family.</text>
</comment>
<evidence type="ECO:0000256" key="21">
    <source>
        <dbReference type="SAM" id="MobiDB-lite"/>
    </source>
</evidence>
<evidence type="ECO:0000256" key="1">
    <source>
        <dbReference type="ARBA" id="ARBA00004323"/>
    </source>
</evidence>
<evidence type="ECO:0000313" key="22">
    <source>
        <dbReference type="EMBL" id="KAH3746769.1"/>
    </source>
</evidence>
<dbReference type="GO" id="GO:0048471">
    <property type="term" value="C:perinuclear region of cytoplasm"/>
    <property type="evidence" value="ECO:0007669"/>
    <property type="project" value="UniProtKB-SubCell"/>
</dbReference>
<evidence type="ECO:0000256" key="11">
    <source>
        <dbReference type="ARBA" id="ARBA00022989"/>
    </source>
</evidence>
<evidence type="ECO:0000256" key="15">
    <source>
        <dbReference type="ARBA" id="ARBA00023211"/>
    </source>
</evidence>
<proteinExistence type="inferred from homology"/>
<evidence type="ECO:0000256" key="20">
    <source>
        <dbReference type="RuleBase" id="RU368119"/>
    </source>
</evidence>
<keyword evidence="15 20" id="KW-0464">Manganese</keyword>
<evidence type="ECO:0000256" key="4">
    <source>
        <dbReference type="ARBA" id="ARBA00006492"/>
    </source>
</evidence>
<feature type="compositionally biased region" description="Basic and acidic residues" evidence="21">
    <location>
        <begin position="72"/>
        <end position="81"/>
    </location>
</feature>
<dbReference type="EC" id="2.4.1.101" evidence="17 20"/>
<evidence type="ECO:0000256" key="18">
    <source>
        <dbReference type="ARBA" id="ARBA00041712"/>
    </source>
</evidence>
<dbReference type="PANTHER" id="PTHR10468:SF0">
    <property type="entry name" value="ALPHA-1,3-MANNOSYL-GLYCOPROTEIN 2-BETA-N-ACETYLGLUCOSAMINYLTRANSFERASE"/>
    <property type="match status" value="1"/>
</dbReference>